<accession>A0A843ULQ0</accession>
<proteinExistence type="predicted"/>
<reference evidence="1" key="1">
    <citation type="submission" date="2017-07" db="EMBL/GenBank/DDBJ databases">
        <title>Taro Niue Genome Assembly and Annotation.</title>
        <authorList>
            <person name="Atibalentja N."/>
            <person name="Keating K."/>
            <person name="Fields C.J."/>
        </authorList>
    </citation>
    <scope>NUCLEOTIDE SEQUENCE</scope>
    <source>
        <strain evidence="1">Niue_2</strain>
        <tissue evidence="1">Leaf</tissue>
    </source>
</reference>
<evidence type="ECO:0000313" key="1">
    <source>
        <dbReference type="EMBL" id="MQL87162.1"/>
    </source>
</evidence>
<comment type="caution">
    <text evidence="1">The sequence shown here is derived from an EMBL/GenBank/DDBJ whole genome shotgun (WGS) entry which is preliminary data.</text>
</comment>
<dbReference type="AlphaFoldDB" id="A0A843ULQ0"/>
<organism evidence="1 2">
    <name type="scientific">Colocasia esculenta</name>
    <name type="common">Wild taro</name>
    <name type="synonym">Arum esculentum</name>
    <dbReference type="NCBI Taxonomy" id="4460"/>
    <lineage>
        <taxon>Eukaryota</taxon>
        <taxon>Viridiplantae</taxon>
        <taxon>Streptophyta</taxon>
        <taxon>Embryophyta</taxon>
        <taxon>Tracheophyta</taxon>
        <taxon>Spermatophyta</taxon>
        <taxon>Magnoliopsida</taxon>
        <taxon>Liliopsida</taxon>
        <taxon>Araceae</taxon>
        <taxon>Aroideae</taxon>
        <taxon>Colocasieae</taxon>
        <taxon>Colocasia</taxon>
    </lineage>
</organism>
<sequence>MSRPERDTQGRRVRVTAVLIDRGHVRHVSSAGLSSKGIATPRYVATWSRSDFMSRFEPLWNRALISSAQPGEVLCEGLRSTSTFEHQFVAFSPRGSRVEREERQIIVRESRRFPVLLLVSSRTVAEQGLRHLQ</sequence>
<keyword evidence="2" id="KW-1185">Reference proteome</keyword>
<evidence type="ECO:0000313" key="2">
    <source>
        <dbReference type="Proteomes" id="UP000652761"/>
    </source>
</evidence>
<name>A0A843ULQ0_COLES</name>
<dbReference type="EMBL" id="NMUH01000957">
    <property type="protein sequence ID" value="MQL87162.1"/>
    <property type="molecule type" value="Genomic_DNA"/>
</dbReference>
<protein>
    <submittedName>
        <fullName evidence="1">Uncharacterized protein</fullName>
    </submittedName>
</protein>
<dbReference type="Proteomes" id="UP000652761">
    <property type="component" value="Unassembled WGS sequence"/>
</dbReference>
<gene>
    <name evidence="1" type="ORF">Taro_019703</name>
</gene>